<dbReference type="Proteomes" id="UP001327560">
    <property type="component" value="Chromosome 2"/>
</dbReference>
<accession>A0AAQ3K1K1</accession>
<dbReference type="GO" id="GO:0016192">
    <property type="term" value="P:vesicle-mediated transport"/>
    <property type="evidence" value="ECO:0007669"/>
    <property type="project" value="UniProtKB-ARBA"/>
</dbReference>
<reference evidence="8 9" key="1">
    <citation type="submission" date="2023-10" db="EMBL/GenBank/DDBJ databases">
        <title>Chromosome-scale genome assembly provides insights into flower coloration mechanisms of Canna indica.</title>
        <authorList>
            <person name="Li C."/>
        </authorList>
    </citation>
    <scope>NUCLEOTIDE SEQUENCE [LARGE SCALE GENOMIC DNA]</scope>
    <source>
        <tissue evidence="8">Flower</tissue>
    </source>
</reference>
<feature type="transmembrane region" description="Helical" evidence="7">
    <location>
        <begin position="138"/>
        <end position="155"/>
    </location>
</feature>
<dbReference type="PANTHER" id="PTHR38519">
    <property type="entry name" value="PRA1 FAMILY PROTEIN"/>
    <property type="match status" value="1"/>
</dbReference>
<proteinExistence type="inferred from homology"/>
<keyword evidence="6 7" id="KW-0472">Membrane</keyword>
<comment type="subcellular location">
    <subcellularLocation>
        <location evidence="2 7">Membrane</location>
        <topology evidence="2 7">Multi-pass membrane protein</topology>
    </subcellularLocation>
</comment>
<comment type="similarity">
    <text evidence="3 7">Belongs to the PRA1 family.</text>
</comment>
<feature type="transmembrane region" description="Helical" evidence="7">
    <location>
        <begin position="111"/>
        <end position="132"/>
    </location>
</feature>
<evidence type="ECO:0000256" key="3">
    <source>
        <dbReference type="ARBA" id="ARBA00006483"/>
    </source>
</evidence>
<dbReference type="GO" id="GO:0016020">
    <property type="term" value="C:membrane"/>
    <property type="evidence" value="ECO:0007669"/>
    <property type="project" value="UniProtKB-SubCell"/>
</dbReference>
<evidence type="ECO:0000313" key="9">
    <source>
        <dbReference type="Proteomes" id="UP001327560"/>
    </source>
</evidence>
<feature type="transmembrane region" description="Helical" evidence="7">
    <location>
        <begin position="60"/>
        <end position="76"/>
    </location>
</feature>
<keyword evidence="9" id="KW-1185">Reference proteome</keyword>
<keyword evidence="7" id="KW-0813">Transport</keyword>
<evidence type="ECO:0000313" key="8">
    <source>
        <dbReference type="EMBL" id="WOK98927.1"/>
    </source>
</evidence>
<keyword evidence="4 7" id="KW-0812">Transmembrane</keyword>
<dbReference type="AlphaFoldDB" id="A0AAQ3K1K1"/>
<dbReference type="EMBL" id="CP136891">
    <property type="protein sequence ID" value="WOK98927.1"/>
    <property type="molecule type" value="Genomic_DNA"/>
</dbReference>
<organism evidence="8 9">
    <name type="scientific">Canna indica</name>
    <name type="common">Indian-shot</name>
    <dbReference type="NCBI Taxonomy" id="4628"/>
    <lineage>
        <taxon>Eukaryota</taxon>
        <taxon>Viridiplantae</taxon>
        <taxon>Streptophyta</taxon>
        <taxon>Embryophyta</taxon>
        <taxon>Tracheophyta</taxon>
        <taxon>Spermatophyta</taxon>
        <taxon>Magnoliopsida</taxon>
        <taxon>Liliopsida</taxon>
        <taxon>Zingiberales</taxon>
        <taxon>Cannaceae</taxon>
        <taxon>Canna</taxon>
    </lineage>
</organism>
<evidence type="ECO:0000256" key="4">
    <source>
        <dbReference type="ARBA" id="ARBA00022692"/>
    </source>
</evidence>
<dbReference type="InterPro" id="IPR004895">
    <property type="entry name" value="Prenylated_rab_accept_PRA1"/>
</dbReference>
<dbReference type="GO" id="GO:0005783">
    <property type="term" value="C:endoplasmic reticulum"/>
    <property type="evidence" value="ECO:0007669"/>
    <property type="project" value="UniProtKB-ARBA"/>
</dbReference>
<dbReference type="PANTHER" id="PTHR38519:SF3">
    <property type="entry name" value="PRA1 FAMILY PROTEIN"/>
    <property type="match status" value="1"/>
</dbReference>
<evidence type="ECO:0000256" key="5">
    <source>
        <dbReference type="ARBA" id="ARBA00022989"/>
    </source>
</evidence>
<feature type="transmembrane region" description="Helical" evidence="7">
    <location>
        <begin position="82"/>
        <end position="99"/>
    </location>
</feature>
<gene>
    <name evidence="8" type="ORF">Cni_G07639</name>
</gene>
<dbReference type="Pfam" id="PF03208">
    <property type="entry name" value="PRA1"/>
    <property type="match status" value="1"/>
</dbReference>
<evidence type="ECO:0000256" key="7">
    <source>
        <dbReference type="RuleBase" id="RU363107"/>
    </source>
</evidence>
<evidence type="ECO:0000256" key="6">
    <source>
        <dbReference type="ARBA" id="ARBA00023136"/>
    </source>
</evidence>
<evidence type="ECO:0000256" key="2">
    <source>
        <dbReference type="ARBA" id="ARBA00004141"/>
    </source>
</evidence>
<keyword evidence="5 7" id="KW-1133">Transmembrane helix</keyword>
<evidence type="ECO:0000256" key="1">
    <source>
        <dbReference type="ARBA" id="ARBA00002501"/>
    </source>
</evidence>
<name>A0AAQ3K1K1_9LILI</name>
<sequence>MTTYGAVVRRSAAVVERARSQARSARRAIARFARPQSFAPPADAEAAAVRAVRNVASFRLHYAALLWFLLIASLFPRRRATMLFLMAFSKAALFYGALLKAFPASALLRRLVDGQIVTALAIVVILVEIVMTKAVPELLLAMGIGLPVVLLHAVFRVRDNLAENGDDKAMAAVGGVIDELDLPLEKKEDLELGTEKSAE</sequence>
<comment type="function">
    <text evidence="1 7">May be involved in both secretory and endocytic intracellular trafficking in the endosomal/prevacuolar compartments.</text>
</comment>
<protein>
    <recommendedName>
        <fullName evidence="7">PRA1 family protein</fullName>
    </recommendedName>
</protein>